<keyword evidence="2" id="KW-0963">Cytoplasm</keyword>
<dbReference type="Proteomes" id="UP001516400">
    <property type="component" value="Unassembled WGS sequence"/>
</dbReference>
<gene>
    <name evidence="15" type="ORF">HHI36_013477</name>
</gene>
<comment type="function">
    <text evidence="12">Component of the nexin-dynein regulatory complex (N-DRC), a key regulator of ciliary/flagellar motility which maintains the alignment and integrity of the distal axoneme and regulates microtubule sliding in motile axonemes. Plays a critical role in the assembly of N-DRC and also stabilizes the assembly of multiple inner dynein arms and radial spokes. Coassembles with DRC1 to form a central scaffold needed for assembly of the N-DRC and its attachment to the outer doublet microtubules.</text>
</comment>
<evidence type="ECO:0000313" key="16">
    <source>
        <dbReference type="Proteomes" id="UP001516400"/>
    </source>
</evidence>
<accession>A0ABD2NH99</accession>
<dbReference type="PANTHER" id="PTHR21625">
    <property type="entry name" value="NYD-SP28 PROTEIN"/>
    <property type="match status" value="1"/>
</dbReference>
<name>A0ABD2NH99_9CUCU</name>
<dbReference type="Pfam" id="PF14772">
    <property type="entry name" value="NYD-SP28"/>
    <property type="match status" value="1"/>
</dbReference>
<proteinExistence type="inferred from homology"/>
<evidence type="ECO:0000256" key="1">
    <source>
        <dbReference type="ARBA" id="ARBA00004611"/>
    </source>
</evidence>
<evidence type="ECO:0000256" key="12">
    <source>
        <dbReference type="ARBA" id="ARBA00045865"/>
    </source>
</evidence>
<evidence type="ECO:0000256" key="9">
    <source>
        <dbReference type="ARBA" id="ARBA00038424"/>
    </source>
</evidence>
<dbReference type="InterPro" id="IPR039750">
    <property type="entry name" value="DRC1/DRC2"/>
</dbReference>
<feature type="domain" description="Dynein regulatory complex protein 1/2 N-terminal" evidence="14">
    <location>
        <begin position="31"/>
        <end position="124"/>
    </location>
</feature>
<evidence type="ECO:0000256" key="5">
    <source>
        <dbReference type="ARBA" id="ARBA00023069"/>
    </source>
</evidence>
<sequence>MLQLKKRPENADNAASQKRANKLKENKQKALAKKQKLLEQKQSILQDYLLREIKYGLYTFKKHQMTWRKMLTDSALPKQRQDLEFAWQKFEHVIDIKDFIISRLMDELHQTENQYMNNLNKHAYSIDKLIAVFHGKLEEIHENYEMQILFLKEKEQECMKISNTNTDQNEISLKTIRYALEVRDKERERNLRSDICSKMELAISNHESDMLGLKGRLENAFERMWKKTNDVLNSFRKKNRERVKECDILISANDKALEIVSSEQKRLYRLSKIIGKLKKKDDELSYSNKLINLKAEMKFFRECFLVLKQKLAADLKIDKRKQEFLIAEFYGVCLQLKHKLQLGENLVKLIRSSKKMETSEEKVRPYPSRAYYKGENVKERHNLFHFWQRIAKVDASRSALMEEKISLTQENKLLMKEIRDICICLSCPKLPPICKREGPIPFTDGITIMKKYEMQRTRR</sequence>
<evidence type="ECO:0000256" key="13">
    <source>
        <dbReference type="SAM" id="MobiDB-lite"/>
    </source>
</evidence>
<evidence type="ECO:0000256" key="6">
    <source>
        <dbReference type="ARBA" id="ARBA00023212"/>
    </source>
</evidence>
<evidence type="ECO:0000256" key="2">
    <source>
        <dbReference type="ARBA" id="ARBA00022490"/>
    </source>
</evidence>
<keyword evidence="16" id="KW-1185">Reference proteome</keyword>
<evidence type="ECO:0000256" key="10">
    <source>
        <dbReference type="ARBA" id="ARBA00040899"/>
    </source>
</evidence>
<evidence type="ECO:0000259" key="14">
    <source>
        <dbReference type="Pfam" id="PF14772"/>
    </source>
</evidence>
<comment type="subcellular location">
    <subcellularLocation>
        <location evidence="1">Cytoplasm</location>
        <location evidence="1">Cytoskeleton</location>
        <location evidence="1">Flagellum axoneme</location>
    </subcellularLocation>
    <subcellularLocation>
        <location evidence="8">Cytoplasm</location>
        <location evidence="8">Cytoskeleton</location>
        <location evidence="8">Flagellum basal body</location>
    </subcellularLocation>
</comment>
<keyword evidence="6" id="KW-0206">Cytoskeleton</keyword>
<dbReference type="InterPro" id="IPR039505">
    <property type="entry name" value="DRC1/2_N"/>
</dbReference>
<reference evidence="15 16" key="1">
    <citation type="journal article" date="2021" name="BMC Biol.">
        <title>Horizontally acquired antibacterial genes associated with adaptive radiation of ladybird beetles.</title>
        <authorList>
            <person name="Li H.S."/>
            <person name="Tang X.F."/>
            <person name="Huang Y.H."/>
            <person name="Xu Z.Y."/>
            <person name="Chen M.L."/>
            <person name="Du X.Y."/>
            <person name="Qiu B.Y."/>
            <person name="Chen P.T."/>
            <person name="Zhang W."/>
            <person name="Slipinski A."/>
            <person name="Escalona H.E."/>
            <person name="Waterhouse R.M."/>
            <person name="Zwick A."/>
            <person name="Pang H."/>
        </authorList>
    </citation>
    <scope>NUCLEOTIDE SEQUENCE [LARGE SCALE GENOMIC DNA]</scope>
    <source>
        <strain evidence="15">SYSU2018</strain>
    </source>
</reference>
<feature type="compositionally biased region" description="Basic and acidic residues" evidence="13">
    <location>
        <begin position="1"/>
        <end position="10"/>
    </location>
</feature>
<evidence type="ECO:0000256" key="7">
    <source>
        <dbReference type="ARBA" id="ARBA00023273"/>
    </source>
</evidence>
<evidence type="ECO:0000256" key="8">
    <source>
        <dbReference type="ARBA" id="ARBA00037841"/>
    </source>
</evidence>
<keyword evidence="3" id="KW-0282">Flagellum</keyword>
<feature type="region of interest" description="Disordered" evidence="13">
    <location>
        <begin position="1"/>
        <end position="25"/>
    </location>
</feature>
<evidence type="ECO:0000256" key="11">
    <source>
        <dbReference type="ARBA" id="ARBA00041517"/>
    </source>
</evidence>
<evidence type="ECO:0000313" key="15">
    <source>
        <dbReference type="EMBL" id="KAL3278133.1"/>
    </source>
</evidence>
<comment type="caution">
    <text evidence="15">The sequence shown here is derived from an EMBL/GenBank/DDBJ whole genome shotgun (WGS) entry which is preliminary data.</text>
</comment>
<evidence type="ECO:0000256" key="4">
    <source>
        <dbReference type="ARBA" id="ARBA00023054"/>
    </source>
</evidence>
<keyword evidence="4" id="KW-0175">Coiled coil</keyword>
<keyword evidence="5" id="KW-0969">Cilium</keyword>
<dbReference type="EMBL" id="JABFTP020000103">
    <property type="protein sequence ID" value="KAL3278133.1"/>
    <property type="molecule type" value="Genomic_DNA"/>
</dbReference>
<evidence type="ECO:0000256" key="3">
    <source>
        <dbReference type="ARBA" id="ARBA00022846"/>
    </source>
</evidence>
<comment type="similarity">
    <text evidence="9">Belongs to the DRC2 family.</text>
</comment>
<protein>
    <recommendedName>
        <fullName evidence="10">Dynein regulatory complex subunit 2</fullName>
    </recommendedName>
    <alternativeName>
        <fullName evidence="11">Coiled-coil domain-containing protein 65</fullName>
    </alternativeName>
</protein>
<organism evidence="15 16">
    <name type="scientific">Cryptolaemus montrouzieri</name>
    <dbReference type="NCBI Taxonomy" id="559131"/>
    <lineage>
        <taxon>Eukaryota</taxon>
        <taxon>Metazoa</taxon>
        <taxon>Ecdysozoa</taxon>
        <taxon>Arthropoda</taxon>
        <taxon>Hexapoda</taxon>
        <taxon>Insecta</taxon>
        <taxon>Pterygota</taxon>
        <taxon>Neoptera</taxon>
        <taxon>Endopterygota</taxon>
        <taxon>Coleoptera</taxon>
        <taxon>Polyphaga</taxon>
        <taxon>Cucujiformia</taxon>
        <taxon>Coccinelloidea</taxon>
        <taxon>Coccinellidae</taxon>
        <taxon>Scymninae</taxon>
        <taxon>Scymnini</taxon>
        <taxon>Cryptolaemus</taxon>
    </lineage>
</organism>
<keyword evidence="7" id="KW-0966">Cell projection</keyword>
<dbReference type="PANTHER" id="PTHR21625:SF0">
    <property type="entry name" value="DYNEIN REGULATORY COMPLEX SUBUNIT 2"/>
    <property type="match status" value="1"/>
</dbReference>
<dbReference type="AlphaFoldDB" id="A0ABD2NH99"/>